<dbReference type="InterPro" id="IPR011989">
    <property type="entry name" value="ARM-like"/>
</dbReference>
<dbReference type="GO" id="GO:0005634">
    <property type="term" value="C:nucleus"/>
    <property type="evidence" value="ECO:0007669"/>
    <property type="project" value="UniProtKB-SubCell"/>
</dbReference>
<dbReference type="STRING" id="40149.A0A0E0CAV0"/>
<dbReference type="PANTHER" id="PTHR12663">
    <property type="entry name" value="ANDROGEN INDUCED INHIBITOR OF PROLIFERATION AS3 / PDS5-RELATED"/>
    <property type="match status" value="1"/>
</dbReference>
<dbReference type="eggNOG" id="KOG1525">
    <property type="taxonomic scope" value="Eukaryota"/>
</dbReference>
<dbReference type="GO" id="GO:0000785">
    <property type="term" value="C:chromatin"/>
    <property type="evidence" value="ECO:0007669"/>
    <property type="project" value="TreeGrafter"/>
</dbReference>
<dbReference type="CDD" id="cd20404">
    <property type="entry name" value="Tudor_Agenet_AtEML-like"/>
    <property type="match status" value="1"/>
</dbReference>
<evidence type="ECO:0000313" key="9">
    <source>
        <dbReference type="EnsemblPlants" id="OMERI01G35570.1"/>
    </source>
</evidence>
<evidence type="ECO:0000256" key="1">
    <source>
        <dbReference type="ARBA" id="ARBA00004123"/>
    </source>
</evidence>
<dbReference type="GO" id="GO:0035825">
    <property type="term" value="P:homologous recombination"/>
    <property type="evidence" value="ECO:0007669"/>
    <property type="project" value="UniProtKB-ARBA"/>
</dbReference>
<dbReference type="InterPro" id="IPR016024">
    <property type="entry name" value="ARM-type_fold"/>
</dbReference>
<accession>A0A0E0CAV0</accession>
<feature type="compositionally biased region" description="Basic and acidic residues" evidence="8">
    <location>
        <begin position="1068"/>
        <end position="1093"/>
    </location>
</feature>
<evidence type="ECO:0008006" key="11">
    <source>
        <dbReference type="Google" id="ProtNLM"/>
    </source>
</evidence>
<dbReference type="GO" id="GO:0051301">
    <property type="term" value="P:cell division"/>
    <property type="evidence" value="ECO:0007669"/>
    <property type="project" value="UniProtKB-KW"/>
</dbReference>
<proteinExistence type="predicted"/>
<dbReference type="Pfam" id="PF20168">
    <property type="entry name" value="PDS5"/>
    <property type="match status" value="1"/>
</dbReference>
<feature type="region of interest" description="Disordered" evidence="8">
    <location>
        <begin position="1326"/>
        <end position="1349"/>
    </location>
</feature>
<keyword evidence="6" id="KW-0539">Nucleus</keyword>
<dbReference type="PANTHER" id="PTHR12663:SF50">
    <property type="entry name" value="SISTER CHROMATID COHESION PROTEIN PDS5 HOMOLOG B"/>
    <property type="match status" value="1"/>
</dbReference>
<name>A0A0E0CAV0_9ORYZ</name>
<dbReference type="Proteomes" id="UP000008021">
    <property type="component" value="Chromosome 1"/>
</dbReference>
<feature type="compositionally biased region" description="Polar residues" evidence="8">
    <location>
        <begin position="1131"/>
        <end position="1143"/>
    </location>
</feature>
<evidence type="ECO:0000256" key="6">
    <source>
        <dbReference type="ARBA" id="ARBA00023242"/>
    </source>
</evidence>
<dbReference type="EnsemblPlants" id="OMERI01G35570.1">
    <property type="protein sequence ID" value="OMERI01G35570.1"/>
    <property type="gene ID" value="OMERI01G35570"/>
</dbReference>
<dbReference type="SUPFAM" id="SSF48371">
    <property type="entry name" value="ARM repeat"/>
    <property type="match status" value="1"/>
</dbReference>
<evidence type="ECO:0000256" key="3">
    <source>
        <dbReference type="ARBA" id="ARBA00022763"/>
    </source>
</evidence>
<sequence length="1378" mass="155069">MPASPEQVVREVGKRLAQPRLGKDALVKLLKQAESALSELSQSSSLQEALHPLSKSLVQTTLLTHRDKDVKLLVAVCFIEVMRVLAPDPPFSDEIFKEIFRLFISVFADLAETSSPYLPRRILILENVAALRCSVIMLDVGCQDLVLDMVRIFFSAVKQGLQQSVCQAMLSIMTQILNEKVTQPLLDVILRNLVKEDKGASHKLAVDIIQNCAEKLEPVLRTFLSSCIFNKDVPANETRKQHHKIILEMFQCAPQMLFAVIPHLTHELLSDRVDIRLEAVHLIGRLLVLSNLRFAQENQLIFKEFLKRFSDKSAEVRIAAIDAAKVCYMAISSGNEAEDILSRLLDFDDKVRIRAVAAVCDMAKSNLNSFPAKVSVRKHVMLKLLDLYRDYCKKCSKGIAAVNFHYEQIPAQLLTLCFDKDSEIFRPQNMELILAEELFPSSLSPKERAIHWVEFFSYFKPQHIKALHIIFSLKRRLQLEMQAYLSLRAKKEEPSDEIQKKFCASFRNMSVAFADASNVEECLKNLHQLKDNNIFKDLTELSYEGSSFATVQSIRDLFLKRIGNKHPLYNFCKVLLVKCSHSIFNWEMIYAILEVLFSHRNELTNHVEAACDLLLLVSKVFPSLFQGSEEYLIKLFSEESVLINEKTLEMLAHLAKSGCHLSIDFSDDVYPLLEQKCIEGTRAESKYAVAAIDSLIQSPNDEKFARLCEKVVAALDDNYNVPTLLQSLGLILEHSPSMYKLYDKKIMNFVQDILCSTEIYCLKTLVKSCLPRSTVRDRIEHFLKILLDIILEKFKAITLCENDRPYLKLAAGKSVLQLAAIWDSQISPKLFRSVVLMARDSSYTVRKSFICKLHDLIMEHAIPIKYACAFALASTDCSRDVLTESTRYLTEVLKEQRRLFVHHNTKRKESLVDHPAYAVVFLTHTLAYDKEFPMKLCENKISAEFWSPLVVMLRTLVEMDDEHGHNTSSVPILMGIFRAIQMAGDLAEAEDPAECGITHKLHILSRIGLLIVKELDKHCKMSDSPRHFPLPSSYFRVSGSARKTDECCQGDLISDSFVKRILGAHGPVHPDDTKCSDNAERVSTEVAPDKEARSSLSNIVGQNASGHDKGKRNKKQDQTTNHSLEKEKVSSCGSAGTKLSSPASLGLAKEADSIDSISLLENQNCPESRSSTGETRASETDHNYSNRRETVVKDTVTVLVGRRIRLWSARDMCYICGTVETYDQSNGFHKIIYENGDKELVRLECQKWEFISDTISTVKDIPNSHPRGCSFKRVRGKGSADSQNKRQEMLLPGSSIVCDPDEDGDIDDNFVKRPFSNNRTGVAGLKKNSKRALDSSNAQTSSGLTAFNPVDNTSSTLNSNGGILALPAPLIARPGTLP</sequence>
<evidence type="ECO:0000256" key="2">
    <source>
        <dbReference type="ARBA" id="ARBA00022618"/>
    </source>
</evidence>
<protein>
    <recommendedName>
        <fullName evidence="11">Sister chromatid cohesion protein PDS5 homolog A</fullName>
    </recommendedName>
</protein>
<dbReference type="GO" id="GO:0007064">
    <property type="term" value="P:mitotic sister chromatid cohesion"/>
    <property type="evidence" value="ECO:0007669"/>
    <property type="project" value="InterPro"/>
</dbReference>
<reference evidence="9" key="1">
    <citation type="submission" date="2015-04" db="UniProtKB">
        <authorList>
            <consortium name="EnsemblPlants"/>
        </authorList>
    </citation>
    <scope>IDENTIFICATION</scope>
</reference>
<dbReference type="GO" id="GO:0006281">
    <property type="term" value="P:DNA repair"/>
    <property type="evidence" value="ECO:0007669"/>
    <property type="project" value="UniProtKB-KW"/>
</dbReference>
<feature type="compositionally biased region" description="Polar residues" evidence="8">
    <location>
        <begin position="1334"/>
        <end position="1349"/>
    </location>
</feature>
<keyword evidence="10" id="KW-1185">Reference proteome</keyword>
<dbReference type="Gene3D" id="1.25.10.10">
    <property type="entry name" value="Leucine-rich Repeat Variant"/>
    <property type="match status" value="2"/>
</dbReference>
<dbReference type="CDD" id="cd19953">
    <property type="entry name" value="PDS5"/>
    <property type="match status" value="1"/>
</dbReference>
<evidence type="ECO:0000256" key="8">
    <source>
        <dbReference type="SAM" id="MobiDB-lite"/>
    </source>
</evidence>
<dbReference type="InterPro" id="IPR039776">
    <property type="entry name" value="Pds5"/>
</dbReference>
<evidence type="ECO:0000256" key="4">
    <source>
        <dbReference type="ARBA" id="ARBA00022776"/>
    </source>
</evidence>
<comment type="subcellular location">
    <subcellularLocation>
        <location evidence="1">Nucleus</location>
    </subcellularLocation>
</comment>
<dbReference type="Gramene" id="OMERI01G35570.1">
    <property type="protein sequence ID" value="OMERI01G35570.1"/>
    <property type="gene ID" value="OMERI01G35570"/>
</dbReference>
<feature type="compositionally biased region" description="Polar residues" evidence="8">
    <location>
        <begin position="1158"/>
        <end position="1175"/>
    </location>
</feature>
<keyword evidence="5" id="KW-0234">DNA repair</keyword>
<keyword evidence="3" id="KW-0227">DNA damage</keyword>
<evidence type="ECO:0000313" key="10">
    <source>
        <dbReference type="Proteomes" id="UP000008021"/>
    </source>
</evidence>
<keyword evidence="2" id="KW-0132">Cell division</keyword>
<keyword evidence="4" id="KW-0498">Mitosis</keyword>
<reference evidence="9" key="2">
    <citation type="submission" date="2018-05" db="EMBL/GenBank/DDBJ databases">
        <title>OmerRS3 (Oryza meridionalis Reference Sequence Version 3).</title>
        <authorList>
            <person name="Zhang J."/>
            <person name="Kudrna D."/>
            <person name="Lee S."/>
            <person name="Talag J."/>
            <person name="Welchert J."/>
            <person name="Wing R.A."/>
        </authorList>
    </citation>
    <scope>NUCLEOTIDE SEQUENCE [LARGE SCALE GENOMIC DNA]</scope>
    <source>
        <strain evidence="9">cv. OR44</strain>
    </source>
</reference>
<organism evidence="9">
    <name type="scientific">Oryza meridionalis</name>
    <dbReference type="NCBI Taxonomy" id="40149"/>
    <lineage>
        <taxon>Eukaryota</taxon>
        <taxon>Viridiplantae</taxon>
        <taxon>Streptophyta</taxon>
        <taxon>Embryophyta</taxon>
        <taxon>Tracheophyta</taxon>
        <taxon>Spermatophyta</taxon>
        <taxon>Magnoliopsida</taxon>
        <taxon>Liliopsida</taxon>
        <taxon>Poales</taxon>
        <taxon>Poaceae</taxon>
        <taxon>BOP clade</taxon>
        <taxon>Oryzoideae</taxon>
        <taxon>Oryzeae</taxon>
        <taxon>Oryzinae</taxon>
        <taxon>Oryza</taxon>
    </lineage>
</organism>
<evidence type="ECO:0000256" key="5">
    <source>
        <dbReference type="ARBA" id="ARBA00023204"/>
    </source>
</evidence>
<feature type="region of interest" description="Disordered" evidence="8">
    <location>
        <begin position="1158"/>
        <end position="1184"/>
    </location>
</feature>
<feature type="region of interest" description="Disordered" evidence="8">
    <location>
        <begin position="1068"/>
        <end position="1145"/>
    </location>
</feature>
<evidence type="ECO:0000256" key="7">
    <source>
        <dbReference type="ARBA" id="ARBA00023306"/>
    </source>
</evidence>
<keyword evidence="7" id="KW-0131">Cell cycle</keyword>
<feature type="compositionally biased region" description="Polar residues" evidence="8">
    <location>
        <begin position="1094"/>
        <end position="1105"/>
    </location>
</feature>